<dbReference type="AlphaFoldDB" id="A0A931DM98"/>
<evidence type="ECO:0000313" key="3">
    <source>
        <dbReference type="Proteomes" id="UP000614047"/>
    </source>
</evidence>
<organism evidence="2 3">
    <name type="scientific">Actinomadura viridis</name>
    <dbReference type="NCBI Taxonomy" id="58110"/>
    <lineage>
        <taxon>Bacteria</taxon>
        <taxon>Bacillati</taxon>
        <taxon>Actinomycetota</taxon>
        <taxon>Actinomycetes</taxon>
        <taxon>Streptosporangiales</taxon>
        <taxon>Thermomonosporaceae</taxon>
        <taxon>Actinomadura</taxon>
    </lineage>
</organism>
<dbReference type="EMBL" id="JADOUA010000001">
    <property type="protein sequence ID" value="MBG6090211.1"/>
    <property type="molecule type" value="Genomic_DNA"/>
</dbReference>
<comment type="caution">
    <text evidence="2">The sequence shown here is derived from an EMBL/GenBank/DDBJ whole genome shotgun (WGS) entry which is preliminary data.</text>
</comment>
<reference evidence="2" key="1">
    <citation type="submission" date="2020-11" db="EMBL/GenBank/DDBJ databases">
        <title>Sequencing the genomes of 1000 actinobacteria strains.</title>
        <authorList>
            <person name="Klenk H.-P."/>
        </authorList>
    </citation>
    <scope>NUCLEOTIDE SEQUENCE</scope>
    <source>
        <strain evidence="2">DSM 43175</strain>
    </source>
</reference>
<gene>
    <name evidence="2" type="ORF">IW256_004324</name>
</gene>
<name>A0A931DM98_9ACTN</name>
<evidence type="ECO:0000313" key="2">
    <source>
        <dbReference type="EMBL" id="MBG6090211.1"/>
    </source>
</evidence>
<keyword evidence="3" id="KW-1185">Reference proteome</keyword>
<proteinExistence type="predicted"/>
<feature type="region of interest" description="Disordered" evidence="1">
    <location>
        <begin position="75"/>
        <end position="114"/>
    </location>
</feature>
<feature type="region of interest" description="Disordered" evidence="1">
    <location>
        <begin position="264"/>
        <end position="316"/>
    </location>
</feature>
<feature type="region of interest" description="Disordered" evidence="1">
    <location>
        <begin position="36"/>
        <end position="58"/>
    </location>
</feature>
<evidence type="ECO:0000256" key="1">
    <source>
        <dbReference type="SAM" id="MobiDB-lite"/>
    </source>
</evidence>
<protein>
    <submittedName>
        <fullName evidence="2">Type III secretory pathway component EscS</fullName>
    </submittedName>
</protein>
<dbReference type="Proteomes" id="UP000614047">
    <property type="component" value="Unassembled WGS sequence"/>
</dbReference>
<sequence>MTVALRGTVVVRRTPAAAVGLRAAARRAVARSVPAGPVPQAVGKTARGSGTTGGRNVRSSVPMIVAGRAGPAPAGESAVRLAPADRGARVRRPAARASVGSRVHRKEGLAGPRGAKAVPGVTTVVVPLGTTGSAVTIGRVVTIVRAVTSGQVARSVRAVTSVLPGTTGSAARSARGVTTVRAVMTGSRGMTGSAVTIGRVVTIVRAVTTGPAVRAGARGTTARARAATIVREPASAVSAARDAVRAAAAASREAVTAADVRATVTGGPRDADPGGLARTRAAGPTGRPATVPEAVTRVRPGPTSARPPSTTIPCCPMTSPARNSTPMRAPSCAPFPRTWPDGSRGIW</sequence>
<accession>A0A931DM98</accession>